<dbReference type="AlphaFoldDB" id="A0A919JD45"/>
<evidence type="ECO:0000313" key="4">
    <source>
        <dbReference type="EMBL" id="GIE47185.1"/>
    </source>
</evidence>
<dbReference type="PANTHER" id="PTHR30055:SF187">
    <property type="entry name" value="TRANSCRIPTIONAL REGULATORY PROTEIN"/>
    <property type="match status" value="1"/>
</dbReference>
<dbReference type="GO" id="GO:0000976">
    <property type="term" value="F:transcription cis-regulatory region binding"/>
    <property type="evidence" value="ECO:0007669"/>
    <property type="project" value="TreeGrafter"/>
</dbReference>
<dbReference type="EMBL" id="BOMQ01000008">
    <property type="protein sequence ID" value="GIE47185.1"/>
    <property type="molecule type" value="Genomic_DNA"/>
</dbReference>
<dbReference type="GO" id="GO:0003700">
    <property type="term" value="F:DNA-binding transcription factor activity"/>
    <property type="evidence" value="ECO:0007669"/>
    <property type="project" value="TreeGrafter"/>
</dbReference>
<evidence type="ECO:0000259" key="3">
    <source>
        <dbReference type="PROSITE" id="PS50977"/>
    </source>
</evidence>
<dbReference type="SUPFAM" id="SSF46689">
    <property type="entry name" value="Homeodomain-like"/>
    <property type="match status" value="1"/>
</dbReference>
<sequence>MCGVTTTDVPAATDAGYRRRLLDGMAACIRERGYADTTVADIVRAARTSRRTFYATFADRQDCLVALLHESSQRTIARISASVDRAAAWDVQARQAIEGWIAAVQADPPISLSWIRDVPALGQGHARLFQRETMRAFVDLIRDLTDTPHLRAAGVRPPSEQTATILLGGLRELIAATVEDGRDVETIVDSATEATRRLLGPRP</sequence>
<protein>
    <submittedName>
        <fullName evidence="4">TetR family transcriptional regulator</fullName>
    </submittedName>
</protein>
<proteinExistence type="predicted"/>
<dbReference type="PROSITE" id="PS50977">
    <property type="entry name" value="HTH_TETR_2"/>
    <property type="match status" value="1"/>
</dbReference>
<feature type="domain" description="HTH tetR-type" evidence="3">
    <location>
        <begin position="15"/>
        <end position="75"/>
    </location>
</feature>
<gene>
    <name evidence="4" type="ORF">Ani05nite_07190</name>
</gene>
<dbReference type="PANTHER" id="PTHR30055">
    <property type="entry name" value="HTH-TYPE TRANSCRIPTIONAL REGULATOR RUTR"/>
    <property type="match status" value="1"/>
</dbReference>
<dbReference type="Pfam" id="PF00440">
    <property type="entry name" value="TetR_N"/>
    <property type="match status" value="1"/>
</dbReference>
<dbReference type="Proteomes" id="UP000647172">
    <property type="component" value="Unassembled WGS sequence"/>
</dbReference>
<keyword evidence="1 2" id="KW-0238">DNA-binding</keyword>
<evidence type="ECO:0000256" key="1">
    <source>
        <dbReference type="ARBA" id="ARBA00023125"/>
    </source>
</evidence>
<organism evidence="4 5">
    <name type="scientific">Actinoplanes nipponensis</name>
    <dbReference type="NCBI Taxonomy" id="135950"/>
    <lineage>
        <taxon>Bacteria</taxon>
        <taxon>Bacillati</taxon>
        <taxon>Actinomycetota</taxon>
        <taxon>Actinomycetes</taxon>
        <taxon>Micromonosporales</taxon>
        <taxon>Micromonosporaceae</taxon>
        <taxon>Actinoplanes</taxon>
    </lineage>
</organism>
<evidence type="ECO:0000313" key="5">
    <source>
        <dbReference type="Proteomes" id="UP000647172"/>
    </source>
</evidence>
<dbReference type="InterPro" id="IPR050109">
    <property type="entry name" value="HTH-type_TetR-like_transc_reg"/>
</dbReference>
<dbReference type="InterPro" id="IPR009057">
    <property type="entry name" value="Homeodomain-like_sf"/>
</dbReference>
<feature type="DNA-binding region" description="H-T-H motif" evidence="2">
    <location>
        <begin position="38"/>
        <end position="57"/>
    </location>
</feature>
<comment type="caution">
    <text evidence="4">The sequence shown here is derived from an EMBL/GenBank/DDBJ whole genome shotgun (WGS) entry which is preliminary data.</text>
</comment>
<dbReference type="Gene3D" id="1.10.357.10">
    <property type="entry name" value="Tetracycline Repressor, domain 2"/>
    <property type="match status" value="1"/>
</dbReference>
<keyword evidence="5" id="KW-1185">Reference proteome</keyword>
<reference evidence="4" key="1">
    <citation type="submission" date="2021-01" db="EMBL/GenBank/DDBJ databases">
        <title>Whole genome shotgun sequence of Actinoplanes nipponensis NBRC 14063.</title>
        <authorList>
            <person name="Komaki H."/>
            <person name="Tamura T."/>
        </authorList>
    </citation>
    <scope>NUCLEOTIDE SEQUENCE</scope>
    <source>
        <strain evidence="4">NBRC 14063</strain>
    </source>
</reference>
<dbReference type="InterPro" id="IPR001647">
    <property type="entry name" value="HTH_TetR"/>
</dbReference>
<evidence type="ECO:0000256" key="2">
    <source>
        <dbReference type="PROSITE-ProRule" id="PRU00335"/>
    </source>
</evidence>
<name>A0A919JD45_9ACTN</name>
<accession>A0A919JD45</accession>